<feature type="compositionally biased region" description="Polar residues" evidence="2">
    <location>
        <begin position="51"/>
        <end position="61"/>
    </location>
</feature>
<dbReference type="Proteomes" id="UP000000702">
    <property type="component" value="Unassembled WGS sequence"/>
</dbReference>
<accession>F9W6Y2</accession>
<feature type="compositionally biased region" description="Basic and acidic residues" evidence="2">
    <location>
        <begin position="791"/>
        <end position="801"/>
    </location>
</feature>
<feature type="region of interest" description="Disordered" evidence="2">
    <location>
        <begin position="791"/>
        <end position="819"/>
    </location>
</feature>
<dbReference type="PANTHER" id="PTHR14490">
    <property type="entry name" value="ZINC FINGER, ZZ TYPE"/>
    <property type="match status" value="1"/>
</dbReference>
<dbReference type="InterPro" id="IPR024626">
    <property type="entry name" value="Kri1-like_C"/>
</dbReference>
<feature type="compositionally biased region" description="Basic and acidic residues" evidence="2">
    <location>
        <begin position="836"/>
        <end position="848"/>
    </location>
</feature>
<feature type="domain" description="Kri1-like C-terminal" evidence="3">
    <location>
        <begin position="704"/>
        <end position="784"/>
    </location>
</feature>
<reference evidence="5" key="1">
    <citation type="submission" date="2011-07" db="EMBL/GenBank/DDBJ databases">
        <title>Divergent evolution of antigenic variation in African trypanosomes.</title>
        <authorList>
            <person name="Jackson A.P."/>
            <person name="Berry A."/>
            <person name="Allison H.C."/>
            <person name="Burton P."/>
            <person name="Anderson J."/>
            <person name="Aslett M."/>
            <person name="Brown R."/>
            <person name="Corton N."/>
            <person name="Harris D."/>
            <person name="Hauser H."/>
            <person name="Gamble J."/>
            <person name="Gilderthorp R."/>
            <person name="McQuillan J."/>
            <person name="Quail M.A."/>
            <person name="Sanders M."/>
            <person name="Van Tonder A."/>
            <person name="Ginger M.L."/>
            <person name="Donelson J.E."/>
            <person name="Field M.C."/>
            <person name="Barry J.D."/>
            <person name="Berriman M."/>
            <person name="Hertz-Fowler C."/>
        </authorList>
    </citation>
    <scope>NUCLEOTIDE SEQUENCE [LARGE SCALE GENOMIC DNA]</scope>
    <source>
        <strain evidence="5">IL3000</strain>
    </source>
</reference>
<dbReference type="GO" id="GO:0000447">
    <property type="term" value="P:endonucleolytic cleavage in ITS1 to separate SSU-rRNA from 5.8S rRNA and LSU-rRNA from tricistronic rRNA transcript (SSU-rRNA, 5.8S rRNA, LSU-rRNA)"/>
    <property type="evidence" value="ECO:0007669"/>
    <property type="project" value="TreeGrafter"/>
</dbReference>
<dbReference type="VEuPathDB" id="TriTrypDB:TcIL3000_0_37600"/>
<proteinExistence type="inferred from homology"/>
<evidence type="ECO:0000256" key="1">
    <source>
        <dbReference type="ARBA" id="ARBA00007473"/>
    </source>
</evidence>
<feature type="region of interest" description="Disordered" evidence="2">
    <location>
        <begin position="254"/>
        <end position="366"/>
    </location>
</feature>
<dbReference type="Pfam" id="PF05178">
    <property type="entry name" value="Kri1"/>
    <property type="match status" value="1"/>
</dbReference>
<dbReference type="EMBL" id="CAEQ01000945">
    <property type="protein sequence ID" value="CCD12939.1"/>
    <property type="molecule type" value="Genomic_DNA"/>
</dbReference>
<dbReference type="Pfam" id="PF12936">
    <property type="entry name" value="Kri1_C"/>
    <property type="match status" value="1"/>
</dbReference>
<evidence type="ECO:0000256" key="2">
    <source>
        <dbReference type="SAM" id="MobiDB-lite"/>
    </source>
</evidence>
<feature type="compositionally biased region" description="Acidic residues" evidence="2">
    <location>
        <begin position="142"/>
        <end position="157"/>
    </location>
</feature>
<dbReference type="PANTHER" id="PTHR14490:SF5">
    <property type="entry name" value="PROTEIN KRI1 HOMOLOG"/>
    <property type="match status" value="1"/>
</dbReference>
<evidence type="ECO:0000259" key="3">
    <source>
        <dbReference type="Pfam" id="PF12936"/>
    </source>
</evidence>
<keyword evidence="5" id="KW-1185">Reference proteome</keyword>
<feature type="region of interest" description="Disordered" evidence="2">
    <location>
        <begin position="836"/>
        <end position="898"/>
    </location>
</feature>
<feature type="region of interest" description="Disordered" evidence="2">
    <location>
        <begin position="129"/>
        <end position="159"/>
    </location>
</feature>
<feature type="region of interest" description="Disordered" evidence="2">
    <location>
        <begin position="382"/>
        <end position="417"/>
    </location>
</feature>
<name>F9W6Y2_TRYCI</name>
<dbReference type="GO" id="GO:0005730">
    <property type="term" value="C:nucleolus"/>
    <property type="evidence" value="ECO:0007669"/>
    <property type="project" value="TreeGrafter"/>
</dbReference>
<sequence length="898" mass="101119">MPKKDLFFSSSDDNDSDDELGQQMAAAAAVEWRRNPHAYSTNGGGRHAKGANQTKSSTSPRHVSGDSEDDEAMDTGTNAPRDSESKKRRSEKRASGATEGESDDGVIRINKQYAAKYEEVKRRKELQQLTQKYSHRLRGADGAEDSDSDEEDEEDDGAVLLTESKELAFAKAFLAIRRAAALKGKKAEEATENERSTAETDGSGNGDKIGGDVLLSTKRPFFPSPEEQVQENTEVFTKAVATKREQRKKFTLADEYRRGLVTGTEKSTRGGSGSREQEDAEAQSLPGNRRIQPQSERERKLRESFLQSVAESDDYFDVQPAVSTSGSNLREGESEAKQLLAGAFSIRVPDDRETSNRGNSDANEDDEAFLRDFFVEELWKPENSRRRGKKVAGGTATGGSNGDVGEEDSEEDHDEGGNYAALAELAQAEEDERFYAAAEEWEREFQQRAYRHQEENADHVQSFPRAIGDNAIGLLRKTVQSSRKEARQRRLARMQELRDQQVAELRRLKTLKRQEIEEQRALIASIAGISREKTQAGSCVSAKHVDGEDVAVRRLMALWSEKDLEEDFDPSKFDAKMSKIFDDNYYDEKNVDEDEMAFFENEEDANDGGKGEGGTSEVAGRPNDSAAYDEEGLNIDSAMNKKRSSFVTDEAMDLLYPTADMEEVRESTTTNPRERIERMMQQQGRKKSDRSDTAEVLHHLQESLQQKEKEYWQLHHESTLDGGSLKTRFKYREVAPENFTLSVEEILAQDDRQLNMLVPMNCYAAYLTPVDNRRDRIKVEKRRRRGFREIDSSRSSRRYGDVSKTALVDPNMEEEEGVKWSQNVRASLRRLHEDANIGSGERRRDNVERNNGVPAAVRVAVAPRGRGEYHQGNEGVGPKKLRPEGKVKLSGSKRRHGE</sequence>
<feature type="compositionally biased region" description="Acidic residues" evidence="2">
    <location>
        <begin position="404"/>
        <end position="414"/>
    </location>
</feature>
<dbReference type="OMA" id="IAPMNCY"/>
<evidence type="ECO:0000313" key="5">
    <source>
        <dbReference type="Proteomes" id="UP000000702"/>
    </source>
</evidence>
<reference evidence="4 5" key="2">
    <citation type="journal article" date="2012" name="Proc. Natl. Acad. Sci. U.S.A.">
        <title>Antigenic diversity is generated by distinct evolutionary mechanisms in African trypanosome species.</title>
        <authorList>
            <person name="Jackson A.P."/>
            <person name="Berry A."/>
            <person name="Aslett M."/>
            <person name="Allison H.C."/>
            <person name="Burton P."/>
            <person name="Vavrova-Anderson J."/>
            <person name="Brown R."/>
            <person name="Browne H."/>
            <person name="Corton N."/>
            <person name="Hauser H."/>
            <person name="Gamble J."/>
            <person name="Gilderthorp R."/>
            <person name="Marcello L."/>
            <person name="McQuillan J."/>
            <person name="Otto T.D."/>
            <person name="Quail M.A."/>
            <person name="Sanders M.J."/>
            <person name="van Tonder A."/>
            <person name="Ginger M.L."/>
            <person name="Field M.C."/>
            <person name="Barry J.D."/>
            <person name="Hertz-Fowler C."/>
            <person name="Berriman M."/>
        </authorList>
    </citation>
    <scope>NUCLEOTIDE SEQUENCE [LARGE SCALE GENOMIC DNA]</scope>
    <source>
        <strain evidence="4 5">IL3000</strain>
    </source>
</reference>
<dbReference type="GO" id="GO:0030686">
    <property type="term" value="C:90S preribosome"/>
    <property type="evidence" value="ECO:0007669"/>
    <property type="project" value="TreeGrafter"/>
</dbReference>
<organism evidence="4 5">
    <name type="scientific">Trypanosoma congolense (strain IL3000)</name>
    <dbReference type="NCBI Taxonomy" id="1068625"/>
    <lineage>
        <taxon>Eukaryota</taxon>
        <taxon>Discoba</taxon>
        <taxon>Euglenozoa</taxon>
        <taxon>Kinetoplastea</taxon>
        <taxon>Metakinetoplastina</taxon>
        <taxon>Trypanosomatida</taxon>
        <taxon>Trypanosomatidae</taxon>
        <taxon>Trypanosoma</taxon>
        <taxon>Nannomonas</taxon>
    </lineage>
</organism>
<dbReference type="AlphaFoldDB" id="F9W6Y2"/>
<feature type="compositionally biased region" description="Basic and acidic residues" evidence="2">
    <location>
        <begin position="185"/>
        <end position="198"/>
    </location>
</feature>
<evidence type="ECO:0000313" key="4">
    <source>
        <dbReference type="EMBL" id="CCD12939.1"/>
    </source>
</evidence>
<feature type="region of interest" description="Disordered" evidence="2">
    <location>
        <begin position="602"/>
        <end position="628"/>
    </location>
</feature>
<comment type="caution">
    <text evidence="4">The sequence shown here is derived from an EMBL/GenBank/DDBJ whole genome shotgun (WGS) entry which is preliminary data.</text>
</comment>
<feature type="region of interest" description="Disordered" evidence="2">
    <location>
        <begin position="1"/>
        <end position="108"/>
    </location>
</feature>
<feature type="compositionally biased region" description="Low complexity" evidence="2">
    <location>
        <begin position="849"/>
        <end position="864"/>
    </location>
</feature>
<feature type="region of interest" description="Disordered" evidence="2">
    <location>
        <begin position="182"/>
        <end position="233"/>
    </location>
</feature>
<protein>
    <submittedName>
        <fullName evidence="4">WGS project CAEQ00000000 data, annotated contig 1533</fullName>
    </submittedName>
</protein>
<comment type="similarity">
    <text evidence="1">Belongs to the KRI1 family.</text>
</comment>
<gene>
    <name evidence="4" type="ORF">TCIL3000_0_37600</name>
</gene>
<dbReference type="InterPro" id="IPR018034">
    <property type="entry name" value="Kri1"/>
</dbReference>